<dbReference type="PROSITE" id="PS00141">
    <property type="entry name" value="ASP_PROTEASE"/>
    <property type="match status" value="1"/>
</dbReference>
<dbReference type="GO" id="GO:0003677">
    <property type="term" value="F:DNA binding"/>
    <property type="evidence" value="ECO:0007669"/>
    <property type="project" value="UniProtKB-KW"/>
</dbReference>
<dbReference type="SUPFAM" id="SSF57756">
    <property type="entry name" value="Retrovirus zinc finger-like domains"/>
    <property type="match status" value="1"/>
</dbReference>
<dbReference type="GO" id="GO:0004519">
    <property type="term" value="F:endonuclease activity"/>
    <property type="evidence" value="ECO:0007669"/>
    <property type="project" value="UniProtKB-KW"/>
</dbReference>
<dbReference type="Gene3D" id="2.40.70.10">
    <property type="entry name" value="Acid Proteases"/>
    <property type="match status" value="1"/>
</dbReference>
<keyword evidence="4" id="KW-0548">Nucleotidyltransferase</keyword>
<dbReference type="InterPro" id="IPR036875">
    <property type="entry name" value="Znf_CCHC_sf"/>
</dbReference>
<evidence type="ECO:0000256" key="7">
    <source>
        <dbReference type="ARBA" id="ARBA00022759"/>
    </source>
</evidence>
<evidence type="ECO:0000313" key="18">
    <source>
        <dbReference type="Proteomes" id="UP001168821"/>
    </source>
</evidence>
<keyword evidence="6" id="KW-0064">Aspartyl protease</keyword>
<reference evidence="17" key="1">
    <citation type="journal article" date="2023" name="G3 (Bethesda)">
        <title>Whole genome assemblies of Zophobas morio and Tenebrio molitor.</title>
        <authorList>
            <person name="Kaur S."/>
            <person name="Stinson S.A."/>
            <person name="diCenzo G.C."/>
        </authorList>
    </citation>
    <scope>NUCLEOTIDE SEQUENCE</scope>
    <source>
        <strain evidence="17">QUZm001</strain>
    </source>
</reference>
<dbReference type="InterPro" id="IPR021109">
    <property type="entry name" value="Peptidase_aspartic_dom_sf"/>
</dbReference>
<evidence type="ECO:0000256" key="2">
    <source>
        <dbReference type="ARBA" id="ARBA00022670"/>
    </source>
</evidence>
<dbReference type="CDD" id="cd01647">
    <property type="entry name" value="RT_LTR"/>
    <property type="match status" value="1"/>
</dbReference>
<dbReference type="PANTHER" id="PTHR37984">
    <property type="entry name" value="PROTEIN CBG26694"/>
    <property type="match status" value="1"/>
</dbReference>
<keyword evidence="3" id="KW-0808">Transferase</keyword>
<dbReference type="FunFam" id="3.30.70.270:FF:000020">
    <property type="entry name" value="Transposon Tf2-6 polyprotein-like Protein"/>
    <property type="match status" value="1"/>
</dbReference>
<keyword evidence="11" id="KW-0695">RNA-directed DNA polymerase</keyword>
<dbReference type="GO" id="GO:0003964">
    <property type="term" value="F:RNA-directed DNA polymerase activity"/>
    <property type="evidence" value="ECO:0007669"/>
    <property type="project" value="UniProtKB-KW"/>
</dbReference>
<dbReference type="Pfam" id="PF00078">
    <property type="entry name" value="RVT_1"/>
    <property type="match status" value="1"/>
</dbReference>
<evidence type="ECO:0000256" key="6">
    <source>
        <dbReference type="ARBA" id="ARBA00022750"/>
    </source>
</evidence>
<name>A0AA38MIV1_9CUCU</name>
<keyword evidence="10" id="KW-0229">DNA integration</keyword>
<dbReference type="GO" id="GO:0006508">
    <property type="term" value="P:proteolysis"/>
    <property type="evidence" value="ECO:0007669"/>
    <property type="project" value="UniProtKB-KW"/>
</dbReference>
<dbReference type="PROSITE" id="PS50158">
    <property type="entry name" value="ZF_CCHC"/>
    <property type="match status" value="1"/>
</dbReference>
<keyword evidence="5" id="KW-0540">Nuclease</keyword>
<evidence type="ECO:0000256" key="11">
    <source>
        <dbReference type="ARBA" id="ARBA00022918"/>
    </source>
</evidence>
<dbReference type="Gene3D" id="3.10.10.10">
    <property type="entry name" value="HIV Type 1 Reverse Transcriptase, subunit A, domain 1"/>
    <property type="match status" value="1"/>
</dbReference>
<dbReference type="InterPro" id="IPR043502">
    <property type="entry name" value="DNA/RNA_pol_sf"/>
</dbReference>
<evidence type="ECO:0000256" key="9">
    <source>
        <dbReference type="ARBA" id="ARBA00022884"/>
    </source>
</evidence>
<evidence type="ECO:0000313" key="17">
    <source>
        <dbReference type="EMBL" id="KAJ3658715.1"/>
    </source>
</evidence>
<dbReference type="CDD" id="cd00303">
    <property type="entry name" value="retropepsin_like"/>
    <property type="match status" value="1"/>
</dbReference>
<dbReference type="SMART" id="SM00343">
    <property type="entry name" value="ZnF_C2HC"/>
    <property type="match status" value="1"/>
</dbReference>
<dbReference type="InterPro" id="IPR001969">
    <property type="entry name" value="Aspartic_peptidase_AS"/>
</dbReference>
<protein>
    <recommendedName>
        <fullName evidence="1">RNA-directed DNA polymerase</fullName>
        <ecNumber evidence="1">2.7.7.49</ecNumber>
    </recommendedName>
</protein>
<keyword evidence="7" id="KW-0255">Endonuclease</keyword>
<feature type="domain" description="Reverse transcriptase" evidence="16">
    <location>
        <begin position="840"/>
        <end position="1025"/>
    </location>
</feature>
<dbReference type="Pfam" id="PF17919">
    <property type="entry name" value="RT_RNaseH_2"/>
    <property type="match status" value="1"/>
</dbReference>
<dbReference type="CDD" id="cd09274">
    <property type="entry name" value="RNase_HI_RT_Ty3"/>
    <property type="match status" value="1"/>
</dbReference>
<dbReference type="InterPro" id="IPR000477">
    <property type="entry name" value="RT_dom"/>
</dbReference>
<dbReference type="GO" id="GO:0004190">
    <property type="term" value="F:aspartic-type endopeptidase activity"/>
    <property type="evidence" value="ECO:0007669"/>
    <property type="project" value="UniProtKB-KW"/>
</dbReference>
<keyword evidence="14" id="KW-0479">Metal-binding</keyword>
<dbReference type="GO" id="GO:0008270">
    <property type="term" value="F:zinc ion binding"/>
    <property type="evidence" value="ECO:0007669"/>
    <property type="project" value="UniProtKB-KW"/>
</dbReference>
<dbReference type="InterPro" id="IPR043128">
    <property type="entry name" value="Rev_trsase/Diguanyl_cyclase"/>
</dbReference>
<evidence type="ECO:0000256" key="1">
    <source>
        <dbReference type="ARBA" id="ARBA00012493"/>
    </source>
</evidence>
<evidence type="ECO:0000256" key="5">
    <source>
        <dbReference type="ARBA" id="ARBA00022722"/>
    </source>
</evidence>
<gene>
    <name evidence="17" type="ORF">Zmor_010440</name>
</gene>
<dbReference type="AlphaFoldDB" id="A0AA38MIV1"/>
<dbReference type="Proteomes" id="UP001168821">
    <property type="component" value="Unassembled WGS sequence"/>
</dbReference>
<evidence type="ECO:0000259" key="16">
    <source>
        <dbReference type="PROSITE" id="PS50878"/>
    </source>
</evidence>
<accession>A0AA38MIV1</accession>
<evidence type="ECO:0000256" key="8">
    <source>
        <dbReference type="ARBA" id="ARBA00022842"/>
    </source>
</evidence>
<dbReference type="PANTHER" id="PTHR37984:SF5">
    <property type="entry name" value="PROTEIN NYNRIN-LIKE"/>
    <property type="match status" value="1"/>
</dbReference>
<evidence type="ECO:0000256" key="14">
    <source>
        <dbReference type="PROSITE-ProRule" id="PRU00047"/>
    </source>
</evidence>
<keyword evidence="2" id="KW-0645">Protease</keyword>
<keyword evidence="14" id="KW-0863">Zinc-finger</keyword>
<dbReference type="EMBL" id="JALNTZ010000003">
    <property type="protein sequence ID" value="KAJ3658715.1"/>
    <property type="molecule type" value="Genomic_DNA"/>
</dbReference>
<evidence type="ECO:0000256" key="12">
    <source>
        <dbReference type="ARBA" id="ARBA00023125"/>
    </source>
</evidence>
<evidence type="ECO:0000256" key="4">
    <source>
        <dbReference type="ARBA" id="ARBA00022695"/>
    </source>
</evidence>
<dbReference type="InterPro" id="IPR001878">
    <property type="entry name" value="Znf_CCHC"/>
</dbReference>
<keyword evidence="8" id="KW-0460">Magnesium</keyword>
<dbReference type="Gene3D" id="3.30.70.270">
    <property type="match status" value="2"/>
</dbReference>
<dbReference type="EC" id="2.7.7.49" evidence="1"/>
<dbReference type="InterPro" id="IPR050951">
    <property type="entry name" value="Retrovirus_Pol_polyprotein"/>
</dbReference>
<evidence type="ECO:0000256" key="10">
    <source>
        <dbReference type="ARBA" id="ARBA00022908"/>
    </source>
</evidence>
<keyword evidence="12" id="KW-0238">DNA-binding</keyword>
<keyword evidence="18" id="KW-1185">Reference proteome</keyword>
<sequence>MNLRQPYNRNLNQYRPTGFSYGFAANICKYCHKARGHYITCPNIVCFQCGQRGHIRSNCANLTNYRQNFWTTQRRPNNNNSRVGFYQAEKPPVNIRNTRKNPFTKPVLVEREKDISHTLKPSNINNHKTIFKINLGSENLNAFMIFTECGKQLHAIIDTGSEISLVKSRVIYELNLITKVIKSDTELVDVQGNAITQCGSVVMVLTDKINLTFNHKFIVVQDNIRFGGDILVGLDFMSKHSASICWKRKIFKLYDISFTLLTEDEVKVGYLKLDSEIEKQCQCSDCLYNNSIRINNRYEKIEDKIKMPLSEQEVGPIRKLDEDMLQVNNIPEGKMLSSNVNVFNSSGEHILSPAKDLVLPEKGVVGCSVKELVLPEKGVVGCSVKELVLPEKGVVCSRELVLPEKGVVGCSVKELVLPEKGVVCSRELVLPEKGVVGCSVKELVLPEKGVVCSRELVLPDKGVVGCSVKELVLPEKGVVGCSVKELVLPEKGVVGCSVKELVLPEKGVVGSMKPELPVQWEGDVINDVVKLQLFSSKEQKWRDSSVSSRTEKSFRSVKETDSCLILDSKVKEIENSSEHDCYRSVTKDAMKAQSAKWSGQPCHHFLSERPSIGVNNLKTSEKVKKKLYKKEIVKENRPDMILVAELGMDDKINKGYPLYLTSRTVIPPNCRKLCQALVTYWDPLKLIIVEPLSPTIESLFWLARSCNRAEKEIVILLVNVLPHPIELEKGTKIGTYSFIRRIQENKNGDDLITKEISEEEIQELLDILRYPKEDKEIAEPLEQLIREFVDIFKTPSQPLKCTNKVQHRIITEDVPPISKRPYRVPYHRHEILDKEIQTLLDNNIIEESTSPWSFPVLLVEKKRHPGEEPEFRLCIDYRELNKITKPDYFPLPVITETIDQLRGSSLFSVLDLAMGFFQIPLYPEDQEKSAFSTPTGHWEMKRLGMGMANSPATYQRLMSTVFSGMIGLECLVYMDDLIVFSNEDITIHLDRLRNVFLRMREANLQFKPTKCQFFVKEAKYLGHIISGKGCQVDPEKTKAIELYPQPTNPREIRAFLGLCGFYRRFVPNFAKLSRPLVNLTKKDVDFCWKEDHELSFQQLKLALITPPVLKYPDFKLPFILVTDASNVSLGAILAQKYDIEHPVWYASRCLKGAEKNYSTIEKECLAVVWAINYFRIYLIGVK</sequence>
<keyword evidence="9" id="KW-0694">RNA-binding</keyword>
<keyword evidence="5" id="KW-0378">Hydrolase</keyword>
<keyword evidence="13" id="KW-0511">Multifunctional enzyme</keyword>
<proteinExistence type="predicted"/>
<dbReference type="InterPro" id="IPR041577">
    <property type="entry name" value="RT_RNaseH_2"/>
</dbReference>
<evidence type="ECO:0000256" key="3">
    <source>
        <dbReference type="ARBA" id="ARBA00022679"/>
    </source>
</evidence>
<dbReference type="GO" id="GO:0003723">
    <property type="term" value="F:RNA binding"/>
    <property type="evidence" value="ECO:0007669"/>
    <property type="project" value="UniProtKB-KW"/>
</dbReference>
<dbReference type="SUPFAM" id="SSF50630">
    <property type="entry name" value="Acid proteases"/>
    <property type="match status" value="1"/>
</dbReference>
<dbReference type="GO" id="GO:0015074">
    <property type="term" value="P:DNA integration"/>
    <property type="evidence" value="ECO:0007669"/>
    <property type="project" value="UniProtKB-KW"/>
</dbReference>
<evidence type="ECO:0000256" key="13">
    <source>
        <dbReference type="ARBA" id="ARBA00023268"/>
    </source>
</evidence>
<dbReference type="PROSITE" id="PS50878">
    <property type="entry name" value="RT_POL"/>
    <property type="match status" value="1"/>
</dbReference>
<dbReference type="FunFam" id="3.10.20.370:FF:000001">
    <property type="entry name" value="Retrovirus-related Pol polyprotein from transposon 17.6-like protein"/>
    <property type="match status" value="1"/>
</dbReference>
<evidence type="ECO:0000259" key="15">
    <source>
        <dbReference type="PROSITE" id="PS50158"/>
    </source>
</evidence>
<organism evidence="17 18">
    <name type="scientific">Zophobas morio</name>
    <dbReference type="NCBI Taxonomy" id="2755281"/>
    <lineage>
        <taxon>Eukaryota</taxon>
        <taxon>Metazoa</taxon>
        <taxon>Ecdysozoa</taxon>
        <taxon>Arthropoda</taxon>
        <taxon>Hexapoda</taxon>
        <taxon>Insecta</taxon>
        <taxon>Pterygota</taxon>
        <taxon>Neoptera</taxon>
        <taxon>Endopterygota</taxon>
        <taxon>Coleoptera</taxon>
        <taxon>Polyphaga</taxon>
        <taxon>Cucujiformia</taxon>
        <taxon>Tenebrionidae</taxon>
        <taxon>Zophobas</taxon>
    </lineage>
</organism>
<comment type="caution">
    <text evidence="17">The sequence shown here is derived from an EMBL/GenBank/DDBJ whole genome shotgun (WGS) entry which is preliminary data.</text>
</comment>
<feature type="domain" description="CCHC-type" evidence="15">
    <location>
        <begin position="46"/>
        <end position="59"/>
    </location>
</feature>
<keyword evidence="14" id="KW-0862">Zinc</keyword>
<dbReference type="SUPFAM" id="SSF56672">
    <property type="entry name" value="DNA/RNA polymerases"/>
    <property type="match status" value="1"/>
</dbReference>